<keyword evidence="6 8" id="KW-1133">Transmembrane helix</keyword>
<protein>
    <submittedName>
        <fullName evidence="9">Auxin efflux family transporter</fullName>
    </submittedName>
</protein>
<dbReference type="AlphaFoldDB" id="A0A285CQ97"/>
<gene>
    <name evidence="9" type="ORF">SAMN05877753_103127</name>
</gene>
<dbReference type="GO" id="GO:0055085">
    <property type="term" value="P:transmembrane transport"/>
    <property type="evidence" value="ECO:0007669"/>
    <property type="project" value="InterPro"/>
</dbReference>
<keyword evidence="10" id="KW-1185">Reference proteome</keyword>
<evidence type="ECO:0000256" key="5">
    <source>
        <dbReference type="ARBA" id="ARBA00022692"/>
    </source>
</evidence>
<evidence type="ECO:0000256" key="7">
    <source>
        <dbReference type="ARBA" id="ARBA00023136"/>
    </source>
</evidence>
<keyword evidence="5 8" id="KW-0812">Transmembrane</keyword>
<sequence length="150" mass="16210">MIKELVKNPIIFTSILGLVLNIMSVDIPSVIWGPVENIANAFIAIALVTLGAQSAYLKLNRVTFPLVLSLIGRLIVSPVIAMIFLWIFGISGTVAQALFIASSFPSSRNSALFALEYNHHPDLAAQIVLVSTLLSSLTVTIVVYVSKILF</sequence>
<evidence type="ECO:0000256" key="3">
    <source>
        <dbReference type="ARBA" id="ARBA00022448"/>
    </source>
</evidence>
<reference evidence="9 10" key="1">
    <citation type="submission" date="2017-08" db="EMBL/GenBank/DDBJ databases">
        <authorList>
            <person name="de Groot N.N."/>
        </authorList>
    </citation>
    <scope>NUCLEOTIDE SEQUENCE [LARGE SCALE GENOMIC DNA]</scope>
    <source>
        <strain evidence="9 10">JC228</strain>
    </source>
</reference>
<proteinExistence type="inferred from homology"/>
<keyword evidence="3" id="KW-0813">Transport</keyword>
<evidence type="ECO:0000256" key="6">
    <source>
        <dbReference type="ARBA" id="ARBA00022989"/>
    </source>
</evidence>
<comment type="subcellular location">
    <subcellularLocation>
        <location evidence="1">Cell membrane</location>
        <topology evidence="1">Multi-pass membrane protein</topology>
    </subcellularLocation>
</comment>
<name>A0A285CQ97_9BACI</name>
<comment type="similarity">
    <text evidence="2">Belongs to the auxin efflux carrier (TC 2.A.69) family.</text>
</comment>
<feature type="transmembrane region" description="Helical" evidence="8">
    <location>
        <begin position="124"/>
        <end position="145"/>
    </location>
</feature>
<dbReference type="GO" id="GO:0005886">
    <property type="term" value="C:plasma membrane"/>
    <property type="evidence" value="ECO:0007669"/>
    <property type="project" value="UniProtKB-SubCell"/>
</dbReference>
<evidence type="ECO:0000256" key="2">
    <source>
        <dbReference type="ARBA" id="ARBA00010145"/>
    </source>
</evidence>
<organism evidence="9 10">
    <name type="scientific">Bacillus oleivorans</name>
    <dbReference type="NCBI Taxonomy" id="1448271"/>
    <lineage>
        <taxon>Bacteria</taxon>
        <taxon>Bacillati</taxon>
        <taxon>Bacillota</taxon>
        <taxon>Bacilli</taxon>
        <taxon>Bacillales</taxon>
        <taxon>Bacillaceae</taxon>
        <taxon>Bacillus</taxon>
    </lineage>
</organism>
<dbReference type="PANTHER" id="PTHR36838">
    <property type="entry name" value="AUXIN EFFLUX CARRIER FAMILY PROTEIN"/>
    <property type="match status" value="1"/>
</dbReference>
<dbReference type="Proteomes" id="UP000219546">
    <property type="component" value="Unassembled WGS sequence"/>
</dbReference>
<feature type="transmembrane region" description="Helical" evidence="8">
    <location>
        <begin position="38"/>
        <end position="59"/>
    </location>
</feature>
<evidence type="ECO:0000256" key="4">
    <source>
        <dbReference type="ARBA" id="ARBA00022475"/>
    </source>
</evidence>
<dbReference type="PANTHER" id="PTHR36838:SF1">
    <property type="entry name" value="SLR1864 PROTEIN"/>
    <property type="match status" value="1"/>
</dbReference>
<feature type="transmembrane region" description="Helical" evidence="8">
    <location>
        <begin position="12"/>
        <end position="32"/>
    </location>
</feature>
<dbReference type="InterPro" id="IPR038770">
    <property type="entry name" value="Na+/solute_symporter_sf"/>
</dbReference>
<evidence type="ECO:0000256" key="8">
    <source>
        <dbReference type="SAM" id="Phobius"/>
    </source>
</evidence>
<dbReference type="Pfam" id="PF03547">
    <property type="entry name" value="Mem_trans"/>
    <property type="match status" value="1"/>
</dbReference>
<dbReference type="EMBL" id="OAOP01000003">
    <property type="protein sequence ID" value="SNX69585.1"/>
    <property type="molecule type" value="Genomic_DNA"/>
</dbReference>
<dbReference type="InterPro" id="IPR004776">
    <property type="entry name" value="Mem_transp_PIN-like"/>
</dbReference>
<evidence type="ECO:0000313" key="9">
    <source>
        <dbReference type="EMBL" id="SNX69585.1"/>
    </source>
</evidence>
<accession>A0A285CQ97</accession>
<dbReference type="Gene3D" id="1.20.1530.20">
    <property type="match status" value="1"/>
</dbReference>
<keyword evidence="4" id="KW-1003">Cell membrane</keyword>
<keyword evidence="7 8" id="KW-0472">Membrane</keyword>
<evidence type="ECO:0000256" key="1">
    <source>
        <dbReference type="ARBA" id="ARBA00004651"/>
    </source>
</evidence>
<evidence type="ECO:0000313" key="10">
    <source>
        <dbReference type="Proteomes" id="UP000219546"/>
    </source>
</evidence>